<keyword evidence="3 4" id="KW-0732">Signal</keyword>
<name>A0A9D1VUW8_9FIRM</name>
<dbReference type="InterPro" id="IPR025997">
    <property type="entry name" value="SBP_2_dom"/>
</dbReference>
<evidence type="ECO:0000256" key="4">
    <source>
        <dbReference type="SAM" id="SignalP"/>
    </source>
</evidence>
<dbReference type="Gene3D" id="3.40.50.2300">
    <property type="match status" value="2"/>
</dbReference>
<feature type="domain" description="Periplasmic binding protein" evidence="5">
    <location>
        <begin position="46"/>
        <end position="343"/>
    </location>
</feature>
<protein>
    <submittedName>
        <fullName evidence="6">Substrate-binding domain-containing protein</fullName>
    </submittedName>
</protein>
<evidence type="ECO:0000256" key="3">
    <source>
        <dbReference type="ARBA" id="ARBA00022729"/>
    </source>
</evidence>
<reference evidence="6" key="1">
    <citation type="journal article" date="2021" name="PeerJ">
        <title>Extensive microbial diversity within the chicken gut microbiome revealed by metagenomics and culture.</title>
        <authorList>
            <person name="Gilroy R."/>
            <person name="Ravi A."/>
            <person name="Getino M."/>
            <person name="Pursley I."/>
            <person name="Horton D.L."/>
            <person name="Alikhan N.F."/>
            <person name="Baker D."/>
            <person name="Gharbi K."/>
            <person name="Hall N."/>
            <person name="Watson M."/>
            <person name="Adriaenssens E.M."/>
            <person name="Foster-Nyarko E."/>
            <person name="Jarju S."/>
            <person name="Secka A."/>
            <person name="Antonio M."/>
            <person name="Oren A."/>
            <person name="Chaudhuri R.R."/>
            <person name="La Ragione R."/>
            <person name="Hildebrand F."/>
            <person name="Pallen M.J."/>
        </authorList>
    </citation>
    <scope>NUCLEOTIDE SEQUENCE</scope>
    <source>
        <strain evidence="6">ChiSjej5B23-15282</strain>
    </source>
</reference>
<comment type="subcellular location">
    <subcellularLocation>
        <location evidence="1">Cell envelope</location>
    </subcellularLocation>
</comment>
<dbReference type="AlphaFoldDB" id="A0A9D1VUW8"/>
<dbReference type="SUPFAM" id="SSF53822">
    <property type="entry name" value="Periplasmic binding protein-like I"/>
    <property type="match status" value="1"/>
</dbReference>
<organism evidence="6 7">
    <name type="scientific">Candidatus Mediterraneibacter caccavium</name>
    <dbReference type="NCBI Taxonomy" id="2838661"/>
    <lineage>
        <taxon>Bacteria</taxon>
        <taxon>Bacillati</taxon>
        <taxon>Bacillota</taxon>
        <taxon>Clostridia</taxon>
        <taxon>Lachnospirales</taxon>
        <taxon>Lachnospiraceae</taxon>
        <taxon>Mediterraneibacter</taxon>
    </lineage>
</organism>
<dbReference type="GO" id="GO:0030246">
    <property type="term" value="F:carbohydrate binding"/>
    <property type="evidence" value="ECO:0007669"/>
    <property type="project" value="UniProtKB-ARBA"/>
</dbReference>
<dbReference type="Proteomes" id="UP000824243">
    <property type="component" value="Unassembled WGS sequence"/>
</dbReference>
<dbReference type="InterPro" id="IPR028082">
    <property type="entry name" value="Peripla_BP_I"/>
</dbReference>
<evidence type="ECO:0000313" key="7">
    <source>
        <dbReference type="Proteomes" id="UP000824243"/>
    </source>
</evidence>
<dbReference type="Pfam" id="PF13407">
    <property type="entry name" value="Peripla_BP_4"/>
    <property type="match status" value="1"/>
</dbReference>
<dbReference type="PANTHER" id="PTHR46847:SF1">
    <property type="entry name" value="D-ALLOSE-BINDING PERIPLASMIC PROTEIN-RELATED"/>
    <property type="match status" value="1"/>
</dbReference>
<dbReference type="PROSITE" id="PS51257">
    <property type="entry name" value="PROKAR_LIPOPROTEIN"/>
    <property type="match status" value="1"/>
</dbReference>
<evidence type="ECO:0000313" key="6">
    <source>
        <dbReference type="EMBL" id="HIX47414.1"/>
    </source>
</evidence>
<proteinExistence type="inferred from homology"/>
<dbReference type="PANTHER" id="PTHR46847">
    <property type="entry name" value="D-ALLOSE-BINDING PERIPLASMIC PROTEIN-RELATED"/>
    <property type="match status" value="1"/>
</dbReference>
<gene>
    <name evidence="6" type="ORF">H9981_00065</name>
</gene>
<evidence type="ECO:0000256" key="2">
    <source>
        <dbReference type="ARBA" id="ARBA00007639"/>
    </source>
</evidence>
<sequence length="370" mass="38272">MKKKVLAVLLGGCMVAGLVAGCGSKDDGKATDGGDSGEGGGGYHFEVVVKSFQSTYWQAAITGVDTKAEELGVTVNKTGPNAESDIADQVQQLNNAINQNPDGIALAANSQDAVLEALQTALDKEIPVVCFDTGVPNAPEGSVIATIATDNEAAGAVAAENMYEVIKDTIANATDQVRIGEVNQDATSANISGRGMGFINKMKELIEADGKTVAVVGNQYYVDQVENNGDEASADVIIEVAVPAQTTVELSSTEASNIMTKEDTIAIFGSNQVTAEGVLTANQNLSVLAATPEDGIVGVGFDAGATLKAAVADGTLIGAVTQAPVDQGSLAIQALYDYCEGKEVKDIATDSYWYDAENMEDEDIAPNLYD</sequence>
<dbReference type="EMBL" id="DXFA01000002">
    <property type="protein sequence ID" value="HIX47414.1"/>
    <property type="molecule type" value="Genomic_DNA"/>
</dbReference>
<dbReference type="GO" id="GO:0030313">
    <property type="term" value="C:cell envelope"/>
    <property type="evidence" value="ECO:0007669"/>
    <property type="project" value="UniProtKB-SubCell"/>
</dbReference>
<comment type="similarity">
    <text evidence="2">Belongs to the bacterial solute-binding protein 2 family.</text>
</comment>
<comment type="caution">
    <text evidence="6">The sequence shown here is derived from an EMBL/GenBank/DDBJ whole genome shotgun (WGS) entry which is preliminary data.</text>
</comment>
<feature type="signal peptide" evidence="4">
    <location>
        <begin position="1"/>
        <end position="20"/>
    </location>
</feature>
<evidence type="ECO:0000259" key="5">
    <source>
        <dbReference type="Pfam" id="PF13407"/>
    </source>
</evidence>
<evidence type="ECO:0000256" key="1">
    <source>
        <dbReference type="ARBA" id="ARBA00004196"/>
    </source>
</evidence>
<accession>A0A9D1VUW8</accession>
<feature type="chain" id="PRO_5039181968" evidence="4">
    <location>
        <begin position="21"/>
        <end position="370"/>
    </location>
</feature>
<reference evidence="6" key="2">
    <citation type="submission" date="2021-04" db="EMBL/GenBank/DDBJ databases">
        <authorList>
            <person name="Gilroy R."/>
        </authorList>
    </citation>
    <scope>NUCLEOTIDE SEQUENCE</scope>
    <source>
        <strain evidence="6">ChiSjej5B23-15282</strain>
    </source>
</reference>